<comment type="caution">
    <text evidence="2">The sequence shown here is derived from an EMBL/GenBank/DDBJ whole genome shotgun (WGS) entry which is preliminary data.</text>
</comment>
<dbReference type="AlphaFoldDB" id="A0A0F9IFI8"/>
<evidence type="ECO:0000256" key="1">
    <source>
        <dbReference type="SAM" id="MobiDB-lite"/>
    </source>
</evidence>
<proteinExistence type="predicted"/>
<gene>
    <name evidence="2" type="ORF">LCGC14_1665190</name>
</gene>
<feature type="region of interest" description="Disordered" evidence="1">
    <location>
        <begin position="86"/>
        <end position="108"/>
    </location>
</feature>
<sequence length="143" mass="16245">MDVREAINEDIKAHGIGHALTSVRDGIQDVSDGFNIPAIVSCWTEIIRSLDQALSGPVQKLEGSTKDYHEYCHPDVCFYRRKQLDEAEERRPRRTPNPQPQTDGELDVVKVEGRVEHCLEPQAETKEDGGYFRMEWVKGTPPL</sequence>
<organism evidence="2">
    <name type="scientific">marine sediment metagenome</name>
    <dbReference type="NCBI Taxonomy" id="412755"/>
    <lineage>
        <taxon>unclassified sequences</taxon>
        <taxon>metagenomes</taxon>
        <taxon>ecological metagenomes</taxon>
    </lineage>
</organism>
<protein>
    <submittedName>
        <fullName evidence="2">Uncharacterized protein</fullName>
    </submittedName>
</protein>
<dbReference type="EMBL" id="LAZR01014211">
    <property type="protein sequence ID" value="KKM18494.1"/>
    <property type="molecule type" value="Genomic_DNA"/>
</dbReference>
<name>A0A0F9IFI8_9ZZZZ</name>
<accession>A0A0F9IFI8</accession>
<evidence type="ECO:0000313" key="2">
    <source>
        <dbReference type="EMBL" id="KKM18494.1"/>
    </source>
</evidence>
<reference evidence="2" key="1">
    <citation type="journal article" date="2015" name="Nature">
        <title>Complex archaea that bridge the gap between prokaryotes and eukaryotes.</title>
        <authorList>
            <person name="Spang A."/>
            <person name="Saw J.H."/>
            <person name="Jorgensen S.L."/>
            <person name="Zaremba-Niedzwiedzka K."/>
            <person name="Martijn J."/>
            <person name="Lind A.E."/>
            <person name="van Eijk R."/>
            <person name="Schleper C."/>
            <person name="Guy L."/>
            <person name="Ettema T.J."/>
        </authorList>
    </citation>
    <scope>NUCLEOTIDE SEQUENCE</scope>
</reference>